<organism evidence="1 2">
    <name type="scientific">Sphagnum troendelagicum</name>
    <dbReference type="NCBI Taxonomy" id="128251"/>
    <lineage>
        <taxon>Eukaryota</taxon>
        <taxon>Viridiplantae</taxon>
        <taxon>Streptophyta</taxon>
        <taxon>Embryophyta</taxon>
        <taxon>Bryophyta</taxon>
        <taxon>Sphagnophytina</taxon>
        <taxon>Sphagnopsida</taxon>
        <taxon>Sphagnales</taxon>
        <taxon>Sphagnaceae</taxon>
        <taxon>Sphagnum</taxon>
    </lineage>
</organism>
<name>A0ABP0V292_9BRYO</name>
<dbReference type="EMBL" id="OZ019901">
    <property type="protein sequence ID" value="CAK9236571.1"/>
    <property type="molecule type" value="Genomic_DNA"/>
</dbReference>
<dbReference type="Proteomes" id="UP001497512">
    <property type="component" value="Chromosome 9"/>
</dbReference>
<accession>A0ABP0V292</accession>
<proteinExistence type="predicted"/>
<keyword evidence="2" id="KW-1185">Reference proteome</keyword>
<protein>
    <submittedName>
        <fullName evidence="1">Uncharacterized protein</fullName>
    </submittedName>
</protein>
<gene>
    <name evidence="1" type="ORF">CSSPTR1EN2_LOCUS22971</name>
</gene>
<evidence type="ECO:0000313" key="2">
    <source>
        <dbReference type="Proteomes" id="UP001497512"/>
    </source>
</evidence>
<evidence type="ECO:0000313" key="1">
    <source>
        <dbReference type="EMBL" id="CAK9236571.1"/>
    </source>
</evidence>
<reference evidence="1" key="1">
    <citation type="submission" date="2024-02" db="EMBL/GenBank/DDBJ databases">
        <authorList>
            <consortium name="ELIXIR-Norway"/>
            <consortium name="Elixir Norway"/>
        </authorList>
    </citation>
    <scope>NUCLEOTIDE SEQUENCE</scope>
</reference>
<sequence>MDLTADLIEFLILIDIVNTIIGDIFFHNDKQLFNDSNNDDDIVMAKVTAKMATKKSKEKVNAMKLFIKTIRRIDI</sequence>